<keyword evidence="2" id="KW-1185">Reference proteome</keyword>
<comment type="caution">
    <text evidence="1">The sequence shown here is derived from an EMBL/GenBank/DDBJ whole genome shotgun (WGS) entry which is preliminary data.</text>
</comment>
<dbReference type="EMBL" id="BAABAJ010000010">
    <property type="protein sequence ID" value="GAA3924052.1"/>
    <property type="molecule type" value="Genomic_DNA"/>
</dbReference>
<organism evidence="1 2">
    <name type="scientific">Streptomyces gulbargensis</name>
    <dbReference type="NCBI Taxonomy" id="364901"/>
    <lineage>
        <taxon>Bacteria</taxon>
        <taxon>Bacillati</taxon>
        <taxon>Actinomycetota</taxon>
        <taxon>Actinomycetes</taxon>
        <taxon>Kitasatosporales</taxon>
        <taxon>Streptomycetaceae</taxon>
        <taxon>Streptomyces</taxon>
    </lineage>
</organism>
<dbReference type="Proteomes" id="UP001501000">
    <property type="component" value="Unassembled WGS sequence"/>
</dbReference>
<name>A0ABP7MIK2_9ACTN</name>
<gene>
    <name evidence="1" type="ORF">GCM10022244_37110</name>
</gene>
<proteinExistence type="predicted"/>
<protein>
    <submittedName>
        <fullName evidence="1">Uncharacterized protein</fullName>
    </submittedName>
</protein>
<sequence length="170" mass="17136">MAGVLVETLTAVAAAGGAAVVQAAGTDAWHGVRGRVAALLGRGDRQREQAALERLDRTAEALEADRAVDRGQELARQEGVWQERFETLLAALHGADQERAARDLRALPAFVAEAAGDVALATGDAVARDGGSAVTGVRRTGGGQAARAVRTGSAEATGAGSTAVSGVVAE</sequence>
<evidence type="ECO:0000313" key="1">
    <source>
        <dbReference type="EMBL" id="GAA3924052.1"/>
    </source>
</evidence>
<reference evidence="2" key="1">
    <citation type="journal article" date="2019" name="Int. J. Syst. Evol. Microbiol.">
        <title>The Global Catalogue of Microorganisms (GCM) 10K type strain sequencing project: providing services to taxonomists for standard genome sequencing and annotation.</title>
        <authorList>
            <consortium name="The Broad Institute Genomics Platform"/>
            <consortium name="The Broad Institute Genome Sequencing Center for Infectious Disease"/>
            <person name="Wu L."/>
            <person name="Ma J."/>
        </authorList>
    </citation>
    <scope>NUCLEOTIDE SEQUENCE [LARGE SCALE GENOMIC DNA]</scope>
    <source>
        <strain evidence="2">JCM 16956</strain>
    </source>
</reference>
<evidence type="ECO:0000313" key="2">
    <source>
        <dbReference type="Proteomes" id="UP001501000"/>
    </source>
</evidence>
<accession>A0ABP7MIK2</accession>